<evidence type="ECO:0000313" key="2">
    <source>
        <dbReference type="Proteomes" id="UP000030745"/>
    </source>
</evidence>
<evidence type="ECO:0000313" key="1">
    <source>
        <dbReference type="EMBL" id="KDO18593.1"/>
    </source>
</evidence>
<keyword evidence="2" id="KW-1185">Reference proteome</keyword>
<dbReference type="AlphaFoldDB" id="A0A067BK78"/>
<dbReference type="VEuPathDB" id="FungiDB:SPRG_16012"/>
<dbReference type="OrthoDB" id="72222at2759"/>
<dbReference type="KEGG" id="spar:SPRG_16012"/>
<dbReference type="EMBL" id="KK583416">
    <property type="protein sequence ID" value="KDO18593.1"/>
    <property type="molecule type" value="Genomic_DNA"/>
</dbReference>
<sequence>MGRNTQAADPWEVIEECVRYLEGLHLPDVLYQRWDSMGDVRHVQRGLAARRHGVLDSVMDPSVVVSVLETQLRDLHSREYLVFSPFLYIELLDLGRAVGRSKHETLVWVRALYAQTTEPYRSRMRTMLGFLATQCDVADMDKTLYIVERYAPMLLRDGSSAYMSLHHMESFPAATECLLLFLTHLDRLDGGLLPTTLRQHMDEILHDTVHASLFAAPAPRRSMPGTSTTVVSRFLTTSAVDAAATRIQAMTRGWQIRRWIGLRLLYTSVSLSPVSTFRRHYLGMTKRVLHWSVPELVAEKRRLKARLRAFDEAFTRTHHRVPTPSEKDPARATYEIYHFLRIVLDYQRQQDDADPTSFQDFLQTATTSQLANARDKCQLQLLIFERHFYLCCGGKVEDEDDYGHILPRYLQYKTLTGKLAETA</sequence>
<organism evidence="1 2">
    <name type="scientific">Saprolegnia parasitica (strain CBS 223.65)</name>
    <dbReference type="NCBI Taxonomy" id="695850"/>
    <lineage>
        <taxon>Eukaryota</taxon>
        <taxon>Sar</taxon>
        <taxon>Stramenopiles</taxon>
        <taxon>Oomycota</taxon>
        <taxon>Saprolegniomycetes</taxon>
        <taxon>Saprolegniales</taxon>
        <taxon>Saprolegniaceae</taxon>
        <taxon>Saprolegnia</taxon>
    </lineage>
</organism>
<name>A0A067BK78_SAPPC</name>
<protein>
    <submittedName>
        <fullName evidence="1">Uncharacterized protein</fullName>
    </submittedName>
</protein>
<reference evidence="1 2" key="1">
    <citation type="journal article" date="2013" name="PLoS Genet.">
        <title>Distinctive expansion of potential virulence genes in the genome of the oomycete fish pathogen Saprolegnia parasitica.</title>
        <authorList>
            <person name="Jiang R.H."/>
            <person name="de Bruijn I."/>
            <person name="Haas B.J."/>
            <person name="Belmonte R."/>
            <person name="Lobach L."/>
            <person name="Christie J."/>
            <person name="van den Ackerveken G."/>
            <person name="Bottin A."/>
            <person name="Bulone V."/>
            <person name="Diaz-Moreno S.M."/>
            <person name="Dumas B."/>
            <person name="Fan L."/>
            <person name="Gaulin E."/>
            <person name="Govers F."/>
            <person name="Grenville-Briggs L.J."/>
            <person name="Horner N.R."/>
            <person name="Levin J.Z."/>
            <person name="Mammella M."/>
            <person name="Meijer H.J."/>
            <person name="Morris P."/>
            <person name="Nusbaum C."/>
            <person name="Oome S."/>
            <person name="Phillips A.J."/>
            <person name="van Rooyen D."/>
            <person name="Rzeszutek E."/>
            <person name="Saraiva M."/>
            <person name="Secombes C.J."/>
            <person name="Seidl M.F."/>
            <person name="Snel B."/>
            <person name="Stassen J.H."/>
            <person name="Sykes S."/>
            <person name="Tripathy S."/>
            <person name="van den Berg H."/>
            <person name="Vega-Arreguin J.C."/>
            <person name="Wawra S."/>
            <person name="Young S.K."/>
            <person name="Zeng Q."/>
            <person name="Dieguez-Uribeondo J."/>
            <person name="Russ C."/>
            <person name="Tyler B.M."/>
            <person name="van West P."/>
        </authorList>
    </citation>
    <scope>NUCLEOTIDE SEQUENCE [LARGE SCALE GENOMIC DNA]</scope>
    <source>
        <strain evidence="1 2">CBS 223.65</strain>
    </source>
</reference>
<dbReference type="PROSITE" id="PS50096">
    <property type="entry name" value="IQ"/>
    <property type="match status" value="1"/>
</dbReference>
<gene>
    <name evidence="1" type="ORF">SPRG_16012</name>
</gene>
<dbReference type="RefSeq" id="XP_012210706.1">
    <property type="nucleotide sequence ID" value="XM_012355316.1"/>
</dbReference>
<dbReference type="Proteomes" id="UP000030745">
    <property type="component" value="Unassembled WGS sequence"/>
</dbReference>
<proteinExistence type="predicted"/>
<dbReference type="GeneID" id="24137678"/>
<dbReference type="OMA" id="DDYGHIL"/>
<accession>A0A067BK78</accession>